<dbReference type="AlphaFoldDB" id="A0A8K0KHW6"/>
<keyword evidence="2" id="KW-1185">Reference proteome</keyword>
<dbReference type="PANTHER" id="PTHR45913:SF10">
    <property type="entry name" value="DUF4371 DOMAIN-CONTAINING PROTEIN"/>
    <property type="match status" value="1"/>
</dbReference>
<proteinExistence type="predicted"/>
<dbReference type="PANTHER" id="PTHR45913">
    <property type="entry name" value="EPM2A-INTERACTING PROTEIN 1"/>
    <property type="match status" value="1"/>
</dbReference>
<name>A0A8K0KHW6_LADFU</name>
<dbReference type="Gene3D" id="2.70.150.10">
    <property type="entry name" value="Calcium-transporting ATPase, cytoplasmic transduction domain A"/>
    <property type="match status" value="1"/>
</dbReference>
<dbReference type="OrthoDB" id="377733at2759"/>
<protein>
    <recommendedName>
        <fullName evidence="3">DUF4371 domain-containing protein</fullName>
    </recommendedName>
</protein>
<gene>
    <name evidence="1" type="ORF">J437_LFUL014159</name>
</gene>
<evidence type="ECO:0000313" key="2">
    <source>
        <dbReference type="Proteomes" id="UP000792457"/>
    </source>
</evidence>
<organism evidence="1 2">
    <name type="scientific">Ladona fulva</name>
    <name type="common">Scarce chaser dragonfly</name>
    <name type="synonym">Libellula fulva</name>
    <dbReference type="NCBI Taxonomy" id="123851"/>
    <lineage>
        <taxon>Eukaryota</taxon>
        <taxon>Metazoa</taxon>
        <taxon>Ecdysozoa</taxon>
        <taxon>Arthropoda</taxon>
        <taxon>Hexapoda</taxon>
        <taxon>Insecta</taxon>
        <taxon>Pterygota</taxon>
        <taxon>Palaeoptera</taxon>
        <taxon>Odonata</taxon>
        <taxon>Epiprocta</taxon>
        <taxon>Anisoptera</taxon>
        <taxon>Libelluloidea</taxon>
        <taxon>Libellulidae</taxon>
        <taxon>Ladona</taxon>
    </lineage>
</organism>
<dbReference type="InterPro" id="IPR008250">
    <property type="entry name" value="ATPase_P-typ_transduc_dom_A_sf"/>
</dbReference>
<dbReference type="SUPFAM" id="SSF81653">
    <property type="entry name" value="Calcium ATPase, transduction domain A"/>
    <property type="match status" value="1"/>
</dbReference>
<evidence type="ECO:0008006" key="3">
    <source>
        <dbReference type="Google" id="ProtNLM"/>
    </source>
</evidence>
<dbReference type="Proteomes" id="UP000792457">
    <property type="component" value="Unassembled WGS sequence"/>
</dbReference>
<sequence length="480" mass="54352">MERGHQAADSGVPFRIPFILAMSSEVVAKYFWPLGETMTILPSEVQTDPLSNSVFASSSSIFLLVVNDSVMRKPVPFLTWLPKRSNEKRKMKIREFRVEWRETFAFIRNLNGLPTCLICNEKFAYNKKSNLERHFTTNHASFSTKYPVGDARKKAVEELQKSQETSTSVFKNWMQSSSNINMASFVVSQEIAKRGKPYKDGEYIKSCFISASEELFRDFKNKANILQKIKELPLSAKTIKDRTIKMSSNITVQQIEDLKMVSAVSIAVDESCDINDTAQVSLFVRFISHTGPKEELLGLLPLKGQTRGEDIGNAVIECMDKHHIPLDKIVSISTDGAKSMTGVRKGDQEQYKKVLWKDVRVGDLVHLSNNEMVPADILLLRSSDPHGICHLDTCNLDGETNLKQRVVARGFVDKDYTHLHQLHVLTSGFRRQELHELEAATLVNCRKPVRARSTKYAIISVPGKDFTTTSQRSIDFCLRK</sequence>
<dbReference type="EMBL" id="KZ308885">
    <property type="protein sequence ID" value="KAG8235195.1"/>
    <property type="molecule type" value="Genomic_DNA"/>
</dbReference>
<evidence type="ECO:0000313" key="1">
    <source>
        <dbReference type="EMBL" id="KAG8235195.1"/>
    </source>
</evidence>
<reference evidence="1" key="1">
    <citation type="submission" date="2013-04" db="EMBL/GenBank/DDBJ databases">
        <authorList>
            <person name="Qu J."/>
            <person name="Murali S.C."/>
            <person name="Bandaranaike D."/>
            <person name="Bellair M."/>
            <person name="Blankenburg K."/>
            <person name="Chao H."/>
            <person name="Dinh H."/>
            <person name="Doddapaneni H."/>
            <person name="Downs B."/>
            <person name="Dugan-Rocha S."/>
            <person name="Elkadiri S."/>
            <person name="Gnanaolivu R.D."/>
            <person name="Hernandez B."/>
            <person name="Javaid M."/>
            <person name="Jayaseelan J.C."/>
            <person name="Lee S."/>
            <person name="Li M."/>
            <person name="Ming W."/>
            <person name="Munidasa M."/>
            <person name="Muniz J."/>
            <person name="Nguyen L."/>
            <person name="Ongeri F."/>
            <person name="Osuji N."/>
            <person name="Pu L.-L."/>
            <person name="Puazo M."/>
            <person name="Qu C."/>
            <person name="Quiroz J."/>
            <person name="Raj R."/>
            <person name="Weissenberger G."/>
            <person name="Xin Y."/>
            <person name="Zou X."/>
            <person name="Han Y."/>
            <person name="Richards S."/>
            <person name="Worley K."/>
            <person name="Muzny D."/>
            <person name="Gibbs R."/>
        </authorList>
    </citation>
    <scope>NUCLEOTIDE SEQUENCE</scope>
    <source>
        <strain evidence="1">Sampled in the wild</strain>
    </source>
</reference>
<accession>A0A8K0KHW6</accession>
<comment type="caution">
    <text evidence="1">The sequence shown here is derived from an EMBL/GenBank/DDBJ whole genome shotgun (WGS) entry which is preliminary data.</text>
</comment>
<reference evidence="1" key="2">
    <citation type="submission" date="2017-10" db="EMBL/GenBank/DDBJ databases">
        <title>Ladona fulva Genome sequencing and assembly.</title>
        <authorList>
            <person name="Murali S."/>
            <person name="Richards S."/>
            <person name="Bandaranaike D."/>
            <person name="Bellair M."/>
            <person name="Blankenburg K."/>
            <person name="Chao H."/>
            <person name="Dinh H."/>
            <person name="Doddapaneni H."/>
            <person name="Dugan-Rocha S."/>
            <person name="Elkadiri S."/>
            <person name="Gnanaolivu R."/>
            <person name="Hernandez B."/>
            <person name="Skinner E."/>
            <person name="Javaid M."/>
            <person name="Lee S."/>
            <person name="Li M."/>
            <person name="Ming W."/>
            <person name="Munidasa M."/>
            <person name="Muniz J."/>
            <person name="Nguyen L."/>
            <person name="Hughes D."/>
            <person name="Osuji N."/>
            <person name="Pu L.-L."/>
            <person name="Puazo M."/>
            <person name="Qu C."/>
            <person name="Quiroz J."/>
            <person name="Raj R."/>
            <person name="Weissenberger G."/>
            <person name="Xin Y."/>
            <person name="Zou X."/>
            <person name="Han Y."/>
            <person name="Worley K."/>
            <person name="Muzny D."/>
            <person name="Gibbs R."/>
        </authorList>
    </citation>
    <scope>NUCLEOTIDE SEQUENCE</scope>
    <source>
        <strain evidence="1">Sampled in the wild</strain>
    </source>
</reference>